<sequence length="217" mass="23033">MYFEVSGALAKCKLIGTMVGVTTKTTRADEQVRGETKGGRGARERILRAATDLFYEQGIAATGIEQLAEVAHVSKRTLYQHFASKDEIIVEYLGRVGEQRLPGLAEPLRDSGRPVRDRLLGIFDVGAPRGCPFVNAATELADTEHPARAVCTAQKQTFIDALIALATEAGARDPGKLGHQLAVLYDGASAQGAALNSTEPAEYARAAAAALIDLATP</sequence>
<feature type="domain" description="HTH tetR-type" evidence="5">
    <location>
        <begin position="40"/>
        <end position="100"/>
    </location>
</feature>
<proteinExistence type="predicted"/>
<dbReference type="InterPro" id="IPR011075">
    <property type="entry name" value="TetR_C"/>
</dbReference>
<dbReference type="Pfam" id="PF00440">
    <property type="entry name" value="TetR_N"/>
    <property type="match status" value="1"/>
</dbReference>
<keyword evidence="2 4" id="KW-0238">DNA-binding</keyword>
<evidence type="ECO:0000313" key="6">
    <source>
        <dbReference type="EMBL" id="GAA5191619.1"/>
    </source>
</evidence>
<dbReference type="InterPro" id="IPR009057">
    <property type="entry name" value="Homeodomain-like_sf"/>
</dbReference>
<dbReference type="PROSITE" id="PS50977">
    <property type="entry name" value="HTH_TETR_2"/>
    <property type="match status" value="1"/>
</dbReference>
<gene>
    <name evidence="6" type="ORF">GCM10023322_49380</name>
</gene>
<organism evidence="6 7">
    <name type="scientific">Rugosimonospora acidiphila</name>
    <dbReference type="NCBI Taxonomy" id="556531"/>
    <lineage>
        <taxon>Bacteria</taxon>
        <taxon>Bacillati</taxon>
        <taxon>Actinomycetota</taxon>
        <taxon>Actinomycetes</taxon>
        <taxon>Micromonosporales</taxon>
        <taxon>Micromonosporaceae</taxon>
        <taxon>Rugosimonospora</taxon>
    </lineage>
</organism>
<dbReference type="SUPFAM" id="SSF46689">
    <property type="entry name" value="Homeodomain-like"/>
    <property type="match status" value="1"/>
</dbReference>
<dbReference type="InterPro" id="IPR036271">
    <property type="entry name" value="Tet_transcr_reg_TetR-rel_C_sf"/>
</dbReference>
<dbReference type="PANTHER" id="PTHR47506:SF1">
    <property type="entry name" value="HTH-TYPE TRANSCRIPTIONAL REGULATOR YJDC"/>
    <property type="match status" value="1"/>
</dbReference>
<keyword evidence="1" id="KW-0805">Transcription regulation</keyword>
<protein>
    <recommendedName>
        <fullName evidence="5">HTH tetR-type domain-containing protein</fullName>
    </recommendedName>
</protein>
<evidence type="ECO:0000259" key="5">
    <source>
        <dbReference type="PROSITE" id="PS50977"/>
    </source>
</evidence>
<accession>A0ABP9S5H8</accession>
<dbReference type="EMBL" id="BAABJQ010000016">
    <property type="protein sequence ID" value="GAA5191619.1"/>
    <property type="molecule type" value="Genomic_DNA"/>
</dbReference>
<evidence type="ECO:0000313" key="7">
    <source>
        <dbReference type="Proteomes" id="UP001501570"/>
    </source>
</evidence>
<reference evidence="7" key="1">
    <citation type="journal article" date="2019" name="Int. J. Syst. Evol. Microbiol.">
        <title>The Global Catalogue of Microorganisms (GCM) 10K type strain sequencing project: providing services to taxonomists for standard genome sequencing and annotation.</title>
        <authorList>
            <consortium name="The Broad Institute Genomics Platform"/>
            <consortium name="The Broad Institute Genome Sequencing Center for Infectious Disease"/>
            <person name="Wu L."/>
            <person name="Ma J."/>
        </authorList>
    </citation>
    <scope>NUCLEOTIDE SEQUENCE [LARGE SCALE GENOMIC DNA]</scope>
    <source>
        <strain evidence="7">JCM 18304</strain>
    </source>
</reference>
<dbReference type="Proteomes" id="UP001501570">
    <property type="component" value="Unassembled WGS sequence"/>
</dbReference>
<evidence type="ECO:0000256" key="3">
    <source>
        <dbReference type="ARBA" id="ARBA00023163"/>
    </source>
</evidence>
<keyword evidence="7" id="KW-1185">Reference proteome</keyword>
<name>A0ABP9S5H8_9ACTN</name>
<dbReference type="PRINTS" id="PR00455">
    <property type="entry name" value="HTHTETR"/>
</dbReference>
<feature type="DNA-binding region" description="H-T-H motif" evidence="4">
    <location>
        <begin position="63"/>
        <end position="82"/>
    </location>
</feature>
<dbReference type="InterPro" id="IPR001647">
    <property type="entry name" value="HTH_TetR"/>
</dbReference>
<evidence type="ECO:0000256" key="2">
    <source>
        <dbReference type="ARBA" id="ARBA00023125"/>
    </source>
</evidence>
<keyword evidence="3" id="KW-0804">Transcription</keyword>
<dbReference type="Gene3D" id="1.10.357.10">
    <property type="entry name" value="Tetracycline Repressor, domain 2"/>
    <property type="match status" value="1"/>
</dbReference>
<dbReference type="Pfam" id="PF16925">
    <property type="entry name" value="TetR_C_13"/>
    <property type="match status" value="1"/>
</dbReference>
<comment type="caution">
    <text evidence="6">The sequence shown here is derived from an EMBL/GenBank/DDBJ whole genome shotgun (WGS) entry which is preliminary data.</text>
</comment>
<evidence type="ECO:0000256" key="4">
    <source>
        <dbReference type="PROSITE-ProRule" id="PRU00335"/>
    </source>
</evidence>
<evidence type="ECO:0000256" key="1">
    <source>
        <dbReference type="ARBA" id="ARBA00023015"/>
    </source>
</evidence>
<dbReference type="SUPFAM" id="SSF48498">
    <property type="entry name" value="Tetracyclin repressor-like, C-terminal domain"/>
    <property type="match status" value="1"/>
</dbReference>
<dbReference type="PANTHER" id="PTHR47506">
    <property type="entry name" value="TRANSCRIPTIONAL REGULATORY PROTEIN"/>
    <property type="match status" value="1"/>
</dbReference>